<comment type="caution">
    <text evidence="1">The sequence shown here is derived from an EMBL/GenBank/DDBJ whole genome shotgun (WGS) entry which is preliminary data.</text>
</comment>
<organism evidence="1 2">
    <name type="scientific">Flemingia macrophylla</name>
    <dbReference type="NCBI Taxonomy" id="520843"/>
    <lineage>
        <taxon>Eukaryota</taxon>
        <taxon>Viridiplantae</taxon>
        <taxon>Streptophyta</taxon>
        <taxon>Embryophyta</taxon>
        <taxon>Tracheophyta</taxon>
        <taxon>Spermatophyta</taxon>
        <taxon>Magnoliopsida</taxon>
        <taxon>eudicotyledons</taxon>
        <taxon>Gunneridae</taxon>
        <taxon>Pentapetalae</taxon>
        <taxon>rosids</taxon>
        <taxon>fabids</taxon>
        <taxon>Fabales</taxon>
        <taxon>Fabaceae</taxon>
        <taxon>Papilionoideae</taxon>
        <taxon>50 kb inversion clade</taxon>
        <taxon>NPAAA clade</taxon>
        <taxon>indigoferoid/millettioid clade</taxon>
        <taxon>Phaseoleae</taxon>
        <taxon>Flemingia</taxon>
    </lineage>
</organism>
<sequence length="105" mass="11716">MAFFFNKTNIASHFRSHSQLLAEDSSLKPFKSYKKSVKQLRKIGDVLTIVVVAGMLSFNSDFDERSDGPLCDRDAVTKYMSELLQERKLGNSNVLKVLDGANIGS</sequence>
<dbReference type="EMBL" id="JBGMDY010000003">
    <property type="protein sequence ID" value="KAL2340865.1"/>
    <property type="molecule type" value="Genomic_DNA"/>
</dbReference>
<gene>
    <name evidence="1" type="ORF">Fmac_008805</name>
</gene>
<dbReference type="PANTHER" id="PTHR36041">
    <property type="entry name" value="SUCCINATE DEHYDROGENASE SUBUNIT 7A, MITOCHONDRIAL-RELATED"/>
    <property type="match status" value="1"/>
</dbReference>
<dbReference type="PANTHER" id="PTHR36041:SF2">
    <property type="entry name" value="SUCCINATE DEHYDROGENASE SUBUNIT 7A, MITOCHONDRIAL-RELATED"/>
    <property type="match status" value="1"/>
</dbReference>
<accession>A0ABD1N0W2</accession>
<proteinExistence type="predicted"/>
<keyword evidence="2" id="KW-1185">Reference proteome</keyword>
<dbReference type="InterPro" id="IPR034573">
    <property type="entry name" value="SDH7"/>
</dbReference>
<name>A0ABD1N0W2_9FABA</name>
<dbReference type="Proteomes" id="UP001603857">
    <property type="component" value="Unassembled WGS sequence"/>
</dbReference>
<evidence type="ECO:0000313" key="1">
    <source>
        <dbReference type="EMBL" id="KAL2340865.1"/>
    </source>
</evidence>
<protein>
    <submittedName>
        <fullName evidence="1">Uncharacterized protein</fullName>
    </submittedName>
</protein>
<reference evidence="1 2" key="1">
    <citation type="submission" date="2024-08" db="EMBL/GenBank/DDBJ databases">
        <title>Insights into the chromosomal genome structure of Flemingia macrophylla.</title>
        <authorList>
            <person name="Ding Y."/>
            <person name="Zhao Y."/>
            <person name="Bi W."/>
            <person name="Wu M."/>
            <person name="Zhao G."/>
            <person name="Gong Y."/>
            <person name="Li W."/>
            <person name="Zhang P."/>
        </authorList>
    </citation>
    <scope>NUCLEOTIDE SEQUENCE [LARGE SCALE GENOMIC DNA]</scope>
    <source>
        <strain evidence="1">DYQJB</strain>
        <tissue evidence="1">Leaf</tissue>
    </source>
</reference>
<evidence type="ECO:0000313" key="2">
    <source>
        <dbReference type="Proteomes" id="UP001603857"/>
    </source>
</evidence>
<dbReference type="AlphaFoldDB" id="A0ABD1N0W2"/>